<protein>
    <recommendedName>
        <fullName evidence="3">isochorismate synthase</fullName>
        <ecNumber evidence="3">5.4.4.2</ecNumber>
    </recommendedName>
    <alternativeName>
        <fullName evidence="5">Isochorismate mutase</fullName>
    </alternativeName>
</protein>
<evidence type="ECO:0000256" key="3">
    <source>
        <dbReference type="ARBA" id="ARBA00012824"/>
    </source>
</evidence>
<dbReference type="SUPFAM" id="SSF56322">
    <property type="entry name" value="ADC synthase"/>
    <property type="match status" value="1"/>
</dbReference>
<evidence type="ECO:0000256" key="5">
    <source>
        <dbReference type="ARBA" id="ARBA00041564"/>
    </source>
</evidence>
<dbReference type="InterPro" id="IPR004561">
    <property type="entry name" value="IsoChor_synthase"/>
</dbReference>
<organism evidence="7 8">
    <name type="scientific">Limosilactobacillus caviae</name>
    <dbReference type="NCBI Taxonomy" id="1769424"/>
    <lineage>
        <taxon>Bacteria</taxon>
        <taxon>Bacillati</taxon>
        <taxon>Bacillota</taxon>
        <taxon>Bacilli</taxon>
        <taxon>Lactobacillales</taxon>
        <taxon>Lactobacillaceae</taxon>
        <taxon>Limosilactobacillus</taxon>
    </lineage>
</organism>
<dbReference type="PANTHER" id="PTHR42839">
    <property type="entry name" value="ISOCHORISMATE SYNTHASE ENTC"/>
    <property type="match status" value="1"/>
</dbReference>
<dbReference type="Proteomes" id="UP000603295">
    <property type="component" value="Unassembled WGS sequence"/>
</dbReference>
<keyword evidence="8" id="KW-1185">Reference proteome</keyword>
<feature type="domain" description="Chorismate-utilising enzyme C-terminal" evidence="6">
    <location>
        <begin position="181"/>
        <end position="432"/>
    </location>
</feature>
<evidence type="ECO:0000259" key="6">
    <source>
        <dbReference type="Pfam" id="PF00425"/>
    </source>
</evidence>
<proteinExistence type="inferred from homology"/>
<dbReference type="Pfam" id="PF00425">
    <property type="entry name" value="Chorismate_bind"/>
    <property type="match status" value="1"/>
</dbReference>
<evidence type="ECO:0000256" key="4">
    <source>
        <dbReference type="ARBA" id="ARBA00023235"/>
    </source>
</evidence>
<evidence type="ECO:0000313" key="7">
    <source>
        <dbReference type="EMBL" id="GGI64205.1"/>
    </source>
</evidence>
<dbReference type="InterPro" id="IPR005801">
    <property type="entry name" value="ADC_synthase"/>
</dbReference>
<comment type="caution">
    <text evidence="7">The sequence shown here is derived from an EMBL/GenBank/DDBJ whole genome shotgun (WGS) entry which is preliminary data.</text>
</comment>
<sequence length="449" mass="50789">MEIRLTSNQQTIKENKYVTYSYSLKVDIMKVLTKLGRQDEYAFWRSADKKNTFLGISPLLCLKGQNMKEIKNFQDDFCRQYINLTPNIISQPVLLGGFAFDYNGKREQFWQELETGYFILPQILFSKNKEQSYVTLITTTDGDVEQRLNILKNQANDLIVVDSAAEQQAPTVTIEELEVPKWIDLVNESIGAIKDNKMKKVVLDRQLEVCTKASFNPVLILQRLAKHQPNTYQFLLKGKTRAFVGATPERLLRADNETFKTASVAGSISRGKTPAEDQYLGQVLLDDHKNEAEHQVVVDRITAIMSKFTNNLKVGERQLLKNRDIQHIYHPFSGERKRGVSMLDVLQELHPTPALGGEPREAAMTWLAKKSIRGRGLYGGPVGWLGLGDDQGEFAVGLRSGVFSADKGLLYAGCGIVAESQAEKEKNETRLKFQPMLRGVSDKWIIKKL</sequence>
<dbReference type="InterPro" id="IPR015890">
    <property type="entry name" value="Chorismate_C"/>
</dbReference>
<comment type="similarity">
    <text evidence="2">Belongs to the isochorismate synthase family.</text>
</comment>
<dbReference type="RefSeq" id="WP_229723672.1">
    <property type="nucleotide sequence ID" value="NZ_BMDS01000011.1"/>
</dbReference>
<dbReference type="Gene3D" id="3.60.120.10">
    <property type="entry name" value="Anthranilate synthase"/>
    <property type="match status" value="1"/>
</dbReference>
<name>A0ABQ2C789_9LACO</name>
<dbReference type="NCBIfam" id="TIGR00543">
    <property type="entry name" value="isochor_syn"/>
    <property type="match status" value="1"/>
</dbReference>
<comment type="catalytic activity">
    <reaction evidence="1">
        <text>chorismate = isochorismate</text>
        <dbReference type="Rhea" id="RHEA:18985"/>
        <dbReference type="ChEBI" id="CHEBI:29748"/>
        <dbReference type="ChEBI" id="CHEBI:29780"/>
        <dbReference type="EC" id="5.4.4.2"/>
    </reaction>
</comment>
<reference evidence="8" key="1">
    <citation type="journal article" date="2019" name="Int. J. Syst. Evol. Microbiol.">
        <title>The Global Catalogue of Microorganisms (GCM) 10K type strain sequencing project: providing services to taxonomists for standard genome sequencing and annotation.</title>
        <authorList>
            <consortium name="The Broad Institute Genomics Platform"/>
            <consortium name="The Broad Institute Genome Sequencing Center for Infectious Disease"/>
            <person name="Wu L."/>
            <person name="Ma J."/>
        </authorList>
    </citation>
    <scope>NUCLEOTIDE SEQUENCE [LARGE SCALE GENOMIC DNA]</scope>
    <source>
        <strain evidence="8">CCM 8609</strain>
    </source>
</reference>
<dbReference type="EC" id="5.4.4.2" evidence="3"/>
<accession>A0ABQ2C789</accession>
<evidence type="ECO:0000313" key="8">
    <source>
        <dbReference type="Proteomes" id="UP000603295"/>
    </source>
</evidence>
<evidence type="ECO:0000256" key="1">
    <source>
        <dbReference type="ARBA" id="ARBA00000799"/>
    </source>
</evidence>
<dbReference type="EMBL" id="BMDS01000011">
    <property type="protein sequence ID" value="GGI64205.1"/>
    <property type="molecule type" value="Genomic_DNA"/>
</dbReference>
<keyword evidence="4" id="KW-0413">Isomerase</keyword>
<evidence type="ECO:0000256" key="2">
    <source>
        <dbReference type="ARBA" id="ARBA00005297"/>
    </source>
</evidence>
<dbReference type="PANTHER" id="PTHR42839:SF1">
    <property type="entry name" value="ISOCHORISMATE SYNTHASE MENF"/>
    <property type="match status" value="1"/>
</dbReference>
<gene>
    <name evidence="7" type="ORF">GCM10011459_20390</name>
</gene>